<feature type="transmembrane region" description="Helical" evidence="6">
    <location>
        <begin position="9"/>
        <end position="28"/>
    </location>
</feature>
<feature type="compositionally biased region" description="Acidic residues" evidence="5">
    <location>
        <begin position="172"/>
        <end position="183"/>
    </location>
</feature>
<organism evidence="7 8">
    <name type="scientific">Saitoella complicata (strain BCRC 22490 / CBS 7301 / JCM 7358 / NBRC 10748 / NRRL Y-17804)</name>
    <dbReference type="NCBI Taxonomy" id="698492"/>
    <lineage>
        <taxon>Eukaryota</taxon>
        <taxon>Fungi</taxon>
        <taxon>Dikarya</taxon>
        <taxon>Ascomycota</taxon>
        <taxon>Taphrinomycotina</taxon>
        <taxon>Taphrinomycotina incertae sedis</taxon>
        <taxon>Saitoella</taxon>
    </lineage>
</organism>
<feature type="compositionally biased region" description="Basic and acidic residues" evidence="5">
    <location>
        <begin position="186"/>
        <end position="195"/>
    </location>
</feature>
<feature type="transmembrane region" description="Helical" evidence="6">
    <location>
        <begin position="244"/>
        <end position="264"/>
    </location>
</feature>
<name>A0A0E9N9A1_SAICN</name>
<feature type="transmembrane region" description="Helical" evidence="6">
    <location>
        <begin position="309"/>
        <end position="333"/>
    </location>
</feature>
<feature type="transmembrane region" description="Helical" evidence="6">
    <location>
        <begin position="340"/>
        <end position="361"/>
    </location>
</feature>
<reference evidence="7 8" key="2">
    <citation type="journal article" date="2014" name="J. Gen. Appl. Microbiol.">
        <title>The early diverging ascomycetous budding yeast Saitoella complicata has three histone deacetylases belonging to the Clr6, Hos2, and Rpd3 lineages.</title>
        <authorList>
            <person name="Nishida H."/>
            <person name="Matsumoto T."/>
            <person name="Kondo S."/>
            <person name="Hamamoto M."/>
            <person name="Yoshikawa H."/>
        </authorList>
    </citation>
    <scope>NUCLEOTIDE SEQUENCE [LARGE SCALE GENOMIC DNA]</scope>
    <source>
        <strain evidence="7 8">NRRL Y-17804</strain>
    </source>
</reference>
<evidence type="ECO:0000256" key="3">
    <source>
        <dbReference type="ARBA" id="ARBA00022989"/>
    </source>
</evidence>
<gene>
    <name evidence="7" type="ORF">G7K_0620-t1</name>
</gene>
<keyword evidence="3 6" id="KW-1133">Transmembrane helix</keyword>
<feature type="transmembrane region" description="Helical" evidence="6">
    <location>
        <begin position="381"/>
        <end position="400"/>
    </location>
</feature>
<accession>A0A0E9N9A1</accession>
<evidence type="ECO:0000313" key="8">
    <source>
        <dbReference type="Proteomes" id="UP000033140"/>
    </source>
</evidence>
<dbReference type="GO" id="GO:0016020">
    <property type="term" value="C:membrane"/>
    <property type="evidence" value="ECO:0007669"/>
    <property type="project" value="UniProtKB-SubCell"/>
</dbReference>
<keyword evidence="4 6" id="KW-0472">Membrane</keyword>
<dbReference type="GO" id="GO:0055085">
    <property type="term" value="P:transmembrane transport"/>
    <property type="evidence" value="ECO:0007669"/>
    <property type="project" value="InterPro"/>
</dbReference>
<keyword evidence="8" id="KW-1185">Reference proteome</keyword>
<dbReference type="OMA" id="VLWFTMM"/>
<evidence type="ECO:0000256" key="6">
    <source>
        <dbReference type="SAM" id="Phobius"/>
    </source>
</evidence>
<dbReference type="EMBL" id="BACD03000003">
    <property type="protein sequence ID" value="GAO46389.1"/>
    <property type="molecule type" value="Genomic_DNA"/>
</dbReference>
<protein>
    <submittedName>
        <fullName evidence="7">Uncharacterized protein</fullName>
    </submittedName>
</protein>
<evidence type="ECO:0000313" key="7">
    <source>
        <dbReference type="EMBL" id="GAO46389.1"/>
    </source>
</evidence>
<dbReference type="Proteomes" id="UP000033140">
    <property type="component" value="Unassembled WGS sequence"/>
</dbReference>
<feature type="transmembrane region" description="Helical" evidence="6">
    <location>
        <begin position="43"/>
        <end position="60"/>
    </location>
</feature>
<comment type="caution">
    <text evidence="7">The sequence shown here is derived from an EMBL/GenBank/DDBJ whole genome shotgun (WGS) entry which is preliminary data.</text>
</comment>
<dbReference type="PANTHER" id="PTHR31794">
    <property type="entry name" value="AUXIN EFFLUX TRANSPORTER FAMILY PROTEIN (EUROFUNG)"/>
    <property type="match status" value="1"/>
</dbReference>
<feature type="region of interest" description="Disordered" evidence="5">
    <location>
        <begin position="172"/>
        <end position="223"/>
    </location>
</feature>
<sequence>MMGYIFETTIAAAQASFSVLLVLLYGYISRRYSLISEEGERNMSYLGVHVFLPALLFTQIGPQVSVSKLIEYWPLVLGAPAFMAVSLLLGWVGHKFFGMPGWIMAAAVFNNVTSLPLLLLESLEKTGTLEPLAGGGSVSDALAKGKSYILVNALVNNIMRFAFGPMLIEKGEEEDQERDEEAEGGNGRDNDDDRQPLLNGRGRSNSDISRKSHDSDRSMEASTRVKKDAMTIFQKVKASMNPPLVGGLIAVFIGCIPVLHKLFFSDDGALNPSLTQSIDKLGGLYTALQMFTLGSKLQSKRGASVPTFALIYLFAIRFLIIPALSLTAVYFLHGYWTSDLMLNFILAIGPVGPPAITLAAVVEMSGVGAAEEGRVARMLTWSYIVTPVISGPVVAALALAKNMANLQRPTARTKDRRATRTSKACSKQPGTTVCLLLSPHTLPPAATPPLRVCLLTTSIFSCCTRSLTV</sequence>
<feature type="compositionally biased region" description="Basic and acidic residues" evidence="5">
    <location>
        <begin position="208"/>
        <end position="223"/>
    </location>
</feature>
<reference evidence="7 8" key="3">
    <citation type="journal article" date="2015" name="Genome Announc.">
        <title>Draft Genome Sequence of the Archiascomycetous Yeast Saitoella complicata.</title>
        <authorList>
            <person name="Yamauchi K."/>
            <person name="Kondo S."/>
            <person name="Hamamoto M."/>
            <person name="Takahashi Y."/>
            <person name="Ogura Y."/>
            <person name="Hayashi T."/>
            <person name="Nishida H."/>
        </authorList>
    </citation>
    <scope>NUCLEOTIDE SEQUENCE [LARGE SCALE GENOMIC DNA]</scope>
    <source>
        <strain evidence="7 8">NRRL Y-17804</strain>
    </source>
</reference>
<keyword evidence="2 6" id="KW-0812">Transmembrane</keyword>
<dbReference type="STRING" id="698492.A0A0E9N9A1"/>
<evidence type="ECO:0000256" key="1">
    <source>
        <dbReference type="ARBA" id="ARBA00004141"/>
    </source>
</evidence>
<dbReference type="AlphaFoldDB" id="A0A0E9N9A1"/>
<dbReference type="GO" id="GO:0005783">
    <property type="term" value="C:endoplasmic reticulum"/>
    <property type="evidence" value="ECO:0007669"/>
    <property type="project" value="TreeGrafter"/>
</dbReference>
<proteinExistence type="predicted"/>
<comment type="subcellular location">
    <subcellularLocation>
        <location evidence="1">Membrane</location>
        <topology evidence="1">Multi-pass membrane protein</topology>
    </subcellularLocation>
</comment>
<dbReference type="PANTHER" id="PTHR31794:SF4">
    <property type="entry name" value="AUXIN EFFLUX TRANSPORTER FAMILY PROTEIN (EUROFUNG)"/>
    <property type="match status" value="1"/>
</dbReference>
<feature type="transmembrane region" description="Helical" evidence="6">
    <location>
        <begin position="72"/>
        <end position="93"/>
    </location>
</feature>
<evidence type="ECO:0000256" key="5">
    <source>
        <dbReference type="SAM" id="MobiDB-lite"/>
    </source>
</evidence>
<dbReference type="InterPro" id="IPR004776">
    <property type="entry name" value="Mem_transp_PIN-like"/>
</dbReference>
<evidence type="ECO:0000256" key="4">
    <source>
        <dbReference type="ARBA" id="ARBA00023136"/>
    </source>
</evidence>
<dbReference type="Pfam" id="PF03547">
    <property type="entry name" value="Mem_trans"/>
    <property type="match status" value="1"/>
</dbReference>
<evidence type="ECO:0000256" key="2">
    <source>
        <dbReference type="ARBA" id="ARBA00022692"/>
    </source>
</evidence>
<reference evidence="7 8" key="1">
    <citation type="journal article" date="2011" name="J. Gen. Appl. Microbiol.">
        <title>Draft genome sequencing of the enigmatic yeast Saitoella complicata.</title>
        <authorList>
            <person name="Nishida H."/>
            <person name="Hamamoto M."/>
            <person name="Sugiyama J."/>
        </authorList>
    </citation>
    <scope>NUCLEOTIDE SEQUENCE [LARGE SCALE GENOMIC DNA]</scope>
    <source>
        <strain evidence="7 8">NRRL Y-17804</strain>
    </source>
</reference>